<keyword evidence="5" id="KW-0479">Metal-binding</keyword>
<dbReference type="SUPFAM" id="SSF51905">
    <property type="entry name" value="FAD/NAD(P)-binding domain"/>
    <property type="match status" value="2"/>
</dbReference>
<dbReference type="Proteomes" id="UP001151582">
    <property type="component" value="Unassembled WGS sequence"/>
</dbReference>
<dbReference type="GO" id="GO:0046872">
    <property type="term" value="F:metal ion binding"/>
    <property type="evidence" value="ECO:0007669"/>
    <property type="project" value="UniProtKB-KW"/>
</dbReference>
<keyword evidence="6" id="KW-0274">FAD</keyword>
<dbReference type="Pfam" id="PF14759">
    <property type="entry name" value="Reductase_C"/>
    <property type="match status" value="1"/>
</dbReference>
<dbReference type="PANTHER" id="PTHR43557">
    <property type="entry name" value="APOPTOSIS-INDUCING FACTOR 1"/>
    <property type="match status" value="1"/>
</dbReference>
<evidence type="ECO:0000256" key="2">
    <source>
        <dbReference type="ARBA" id="ARBA00006442"/>
    </source>
</evidence>
<dbReference type="GO" id="GO:0051537">
    <property type="term" value="F:2 iron, 2 sulfur cluster binding"/>
    <property type="evidence" value="ECO:0007669"/>
    <property type="project" value="UniProtKB-KW"/>
</dbReference>
<dbReference type="InterPro" id="IPR050446">
    <property type="entry name" value="FAD-oxidoreductase/Apoptosis"/>
</dbReference>
<dbReference type="GO" id="GO:0005737">
    <property type="term" value="C:cytoplasm"/>
    <property type="evidence" value="ECO:0007669"/>
    <property type="project" value="TreeGrafter"/>
</dbReference>
<dbReference type="CDD" id="cd03478">
    <property type="entry name" value="Rieske_AIFL_N"/>
    <property type="match status" value="1"/>
</dbReference>
<evidence type="ECO:0000313" key="11">
    <source>
        <dbReference type="EMBL" id="KAJ1981820.1"/>
    </source>
</evidence>
<dbReference type="PROSITE" id="PS51296">
    <property type="entry name" value="RIESKE"/>
    <property type="match status" value="1"/>
</dbReference>
<keyword evidence="4" id="KW-0001">2Fe-2S</keyword>
<comment type="cofactor">
    <cofactor evidence="1">
        <name>FAD</name>
        <dbReference type="ChEBI" id="CHEBI:57692"/>
    </cofactor>
</comment>
<evidence type="ECO:0000256" key="3">
    <source>
        <dbReference type="ARBA" id="ARBA00022630"/>
    </source>
</evidence>
<feature type="domain" description="Rieske" evidence="10">
    <location>
        <begin position="7"/>
        <end position="103"/>
    </location>
</feature>
<dbReference type="AlphaFoldDB" id="A0A9W8B909"/>
<proteinExistence type="inferred from homology"/>
<dbReference type="SUPFAM" id="SSF55424">
    <property type="entry name" value="FAD/NAD-linked reductases, dimerisation (C-terminal) domain"/>
    <property type="match status" value="1"/>
</dbReference>
<evidence type="ECO:0000313" key="12">
    <source>
        <dbReference type="Proteomes" id="UP001151582"/>
    </source>
</evidence>
<dbReference type="FunFam" id="2.102.10.10:FF:000003">
    <property type="entry name" value="apoptosis-inducing factor 3 isoform X2"/>
    <property type="match status" value="1"/>
</dbReference>
<dbReference type="InterPro" id="IPR028202">
    <property type="entry name" value="Reductase_C"/>
</dbReference>
<sequence length="546" mass="58978">MSAATRTQVCQVNDLGEGEKREVQIGDSSVLLVRHRGQYHALAPKCTHYGGPLVKGVLSTDGCITCPWHGASFNVKTGDIEDAPALNPLKTFPVVVEGDAVYVEASAADLQSNQSQYGRCSRLKVDTPRVVIVGGGSGGMATAESLCQYQFQGSITMVSAEPYTPIDRPKLSKSFNPQHQQIALRSDDQLRERGITVHTATPATGIDTEQRQVIIKDGRRLPYDTLVLATGGIPNVPPFPHVDLDNVFTLRSAVNAQNIAQALIHFAGGQTQEDVTADKMAKVRLVVIGSSFISMEYASVAKKQGVDVTVIGMTKVPFQAALGEQIGGALADLHREKGVKLRMECKVKGLVPSQADPQRVGAVELDSGEQVSADVVLLGVGVKPNTEWLANTAIPRLENQSVEVNDRLQVKGFTDIYAVGDIASHPSPMGNTLTRIEHWDVAQNMGRCVGLNVARGPSPYRAVPYFWTMQFGKSLRYCGHALEYDDVIIHGSLKEGRWAAFFAKGEEILAVASLAYDPIVSKCAQMVRKLWCLTLVGVPGHESRVG</sequence>
<dbReference type="Gene3D" id="3.30.390.30">
    <property type="match status" value="1"/>
</dbReference>
<comment type="caution">
    <text evidence="11">The sequence shown here is derived from an EMBL/GenBank/DDBJ whole genome shotgun (WGS) entry which is preliminary data.</text>
</comment>
<protein>
    <submittedName>
        <fullName evidence="11">Apoptosis-inducing factor 1</fullName>
    </submittedName>
</protein>
<dbReference type="InterPro" id="IPR036188">
    <property type="entry name" value="FAD/NAD-bd_sf"/>
</dbReference>
<dbReference type="SUPFAM" id="SSF50022">
    <property type="entry name" value="ISP domain"/>
    <property type="match status" value="1"/>
</dbReference>
<dbReference type="Gene3D" id="2.102.10.10">
    <property type="entry name" value="Rieske [2Fe-2S] iron-sulphur domain"/>
    <property type="match status" value="1"/>
</dbReference>
<dbReference type="GO" id="GO:0016651">
    <property type="term" value="F:oxidoreductase activity, acting on NAD(P)H"/>
    <property type="evidence" value="ECO:0007669"/>
    <property type="project" value="TreeGrafter"/>
</dbReference>
<keyword evidence="9" id="KW-0411">Iron-sulfur</keyword>
<dbReference type="Gene3D" id="3.50.50.60">
    <property type="entry name" value="FAD/NAD(P)-binding domain"/>
    <property type="match status" value="2"/>
</dbReference>
<reference evidence="11" key="1">
    <citation type="submission" date="2022-07" db="EMBL/GenBank/DDBJ databases">
        <title>Phylogenomic reconstructions and comparative analyses of Kickxellomycotina fungi.</title>
        <authorList>
            <person name="Reynolds N.K."/>
            <person name="Stajich J.E."/>
            <person name="Barry K."/>
            <person name="Grigoriev I.V."/>
            <person name="Crous P."/>
            <person name="Smith M.E."/>
        </authorList>
    </citation>
    <scope>NUCLEOTIDE SEQUENCE</scope>
    <source>
        <strain evidence="11">RSA 567</strain>
    </source>
</reference>
<name>A0A9W8B909_9FUNG</name>
<evidence type="ECO:0000256" key="4">
    <source>
        <dbReference type="ARBA" id="ARBA00022714"/>
    </source>
</evidence>
<keyword evidence="3" id="KW-0285">Flavoprotein</keyword>
<dbReference type="OrthoDB" id="6029at2759"/>
<dbReference type="InterPro" id="IPR036922">
    <property type="entry name" value="Rieske_2Fe-2S_sf"/>
</dbReference>
<dbReference type="Pfam" id="PF00355">
    <property type="entry name" value="Rieske"/>
    <property type="match status" value="1"/>
</dbReference>
<gene>
    <name evidence="11" type="primary">aif1</name>
    <name evidence="11" type="ORF">H4R34_001921</name>
</gene>
<accession>A0A9W8B909</accession>
<keyword evidence="8" id="KW-0408">Iron</keyword>
<organism evidence="11 12">
    <name type="scientific">Dimargaris verticillata</name>
    <dbReference type="NCBI Taxonomy" id="2761393"/>
    <lineage>
        <taxon>Eukaryota</taxon>
        <taxon>Fungi</taxon>
        <taxon>Fungi incertae sedis</taxon>
        <taxon>Zoopagomycota</taxon>
        <taxon>Kickxellomycotina</taxon>
        <taxon>Dimargaritomycetes</taxon>
        <taxon>Dimargaritales</taxon>
        <taxon>Dimargaritaceae</taxon>
        <taxon>Dimargaris</taxon>
    </lineage>
</organism>
<evidence type="ECO:0000256" key="5">
    <source>
        <dbReference type="ARBA" id="ARBA00022723"/>
    </source>
</evidence>
<keyword evidence="12" id="KW-1185">Reference proteome</keyword>
<comment type="similarity">
    <text evidence="2">Belongs to the FAD-dependent oxidoreductase family.</text>
</comment>
<evidence type="ECO:0000256" key="1">
    <source>
        <dbReference type="ARBA" id="ARBA00001974"/>
    </source>
</evidence>
<evidence type="ECO:0000256" key="9">
    <source>
        <dbReference type="ARBA" id="ARBA00023014"/>
    </source>
</evidence>
<evidence type="ECO:0000256" key="7">
    <source>
        <dbReference type="ARBA" id="ARBA00023002"/>
    </source>
</evidence>
<evidence type="ECO:0000259" key="10">
    <source>
        <dbReference type="PROSITE" id="PS51296"/>
    </source>
</evidence>
<dbReference type="InterPro" id="IPR016156">
    <property type="entry name" value="FAD/NAD-linked_Rdtase_dimer_sf"/>
</dbReference>
<dbReference type="PRINTS" id="PR00368">
    <property type="entry name" value="FADPNR"/>
</dbReference>
<dbReference type="EMBL" id="JANBQB010000110">
    <property type="protein sequence ID" value="KAJ1981820.1"/>
    <property type="molecule type" value="Genomic_DNA"/>
</dbReference>
<keyword evidence="7" id="KW-0560">Oxidoreductase</keyword>
<evidence type="ECO:0000256" key="8">
    <source>
        <dbReference type="ARBA" id="ARBA00023004"/>
    </source>
</evidence>
<dbReference type="Pfam" id="PF07992">
    <property type="entry name" value="Pyr_redox_2"/>
    <property type="match status" value="1"/>
</dbReference>
<dbReference type="InterPro" id="IPR023753">
    <property type="entry name" value="FAD/NAD-binding_dom"/>
</dbReference>
<dbReference type="InterPro" id="IPR017941">
    <property type="entry name" value="Rieske_2Fe-2S"/>
</dbReference>
<dbReference type="PANTHER" id="PTHR43557:SF2">
    <property type="entry name" value="RIESKE DOMAIN-CONTAINING PROTEIN-RELATED"/>
    <property type="match status" value="1"/>
</dbReference>
<evidence type="ECO:0000256" key="6">
    <source>
        <dbReference type="ARBA" id="ARBA00022827"/>
    </source>
</evidence>
<dbReference type="PRINTS" id="PR00411">
    <property type="entry name" value="PNDRDTASEI"/>
</dbReference>